<dbReference type="InterPro" id="IPR006626">
    <property type="entry name" value="PbH1"/>
</dbReference>
<organism evidence="6 7">
    <name type="scientific">Methanosarcina mazei</name>
    <name type="common">Methanosarcina frisia</name>
    <dbReference type="NCBI Taxonomy" id="2209"/>
    <lineage>
        <taxon>Archaea</taxon>
        <taxon>Methanobacteriati</taxon>
        <taxon>Methanobacteriota</taxon>
        <taxon>Stenosarchaea group</taxon>
        <taxon>Methanomicrobia</taxon>
        <taxon>Methanosarcinales</taxon>
        <taxon>Methanosarcinaceae</taxon>
        <taxon>Methanosarcina</taxon>
    </lineage>
</organism>
<keyword evidence="3" id="KW-0833">Ubl conjugation pathway</keyword>
<dbReference type="InterPro" id="IPR006633">
    <property type="entry name" value="Carb-bd_sugar_hydrolysis-dom"/>
</dbReference>
<name>A0A6C0VLB1_METMZ</name>
<proteinExistence type="predicted"/>
<dbReference type="InterPro" id="IPR011050">
    <property type="entry name" value="Pectin_lyase_fold/virulence"/>
</dbReference>
<dbReference type="SMART" id="SM00710">
    <property type="entry name" value="PbH1"/>
    <property type="match status" value="7"/>
</dbReference>
<reference evidence="6 7" key="1">
    <citation type="journal article" date="2020" name="Environ. Microbiol. Rep.">
        <title>Redox cycling of Fe(II) and Fe(III) in magnetite accelerates aceticlastic methanogenesis by Methanosarcina mazei.</title>
        <authorList>
            <person name="Wang H."/>
            <person name="Byrne J.M."/>
            <person name="Liu P."/>
            <person name="Liu J."/>
            <person name="Dong X."/>
            <person name="Lu Y."/>
        </authorList>
    </citation>
    <scope>NUCLEOTIDE SEQUENCE [LARGE SCALE GENOMIC DNA]</scope>
    <source>
        <strain evidence="7">zm-15</strain>
    </source>
</reference>
<sequence>MEQFNSNMGETLITHLFLKEEIIMPLKKINIKLTFVLLLIFFASMLYIFNTNGNCIYPQKSFENINNSSINIDVHSGDSIQQAIDNVCSGGTVTVYSGLYKENLAIDKPLSIISKERKHENAIIQAADPERDVFKITANNVTVSGFNITGSQNKSGIYCSGSGCNITGNKLSYNMYGIYINNSNRNTQDNNEINDNFFGIYLNNSTNNQVSNNNFSCLGLIAKLDNGGGGIGGICLEDSNNNRLINNTILKYWEGINLTNSSNNELNNNSILDNYFSLSLINSNNNKVLNNIIVKGGYSFSVIIYHSQNNTLQGNTGGLNTEIKVTYGFNSTNNTLEGEIDNADEPITPKIGSEDFWV</sequence>
<keyword evidence="4" id="KW-1133">Transmembrane helix</keyword>
<dbReference type="SMART" id="SM00722">
    <property type="entry name" value="CASH"/>
    <property type="match status" value="1"/>
</dbReference>
<evidence type="ECO:0000313" key="6">
    <source>
        <dbReference type="EMBL" id="QIB92207.1"/>
    </source>
</evidence>
<comment type="pathway">
    <text evidence="1">Protein modification; protein ubiquitination.</text>
</comment>
<dbReference type="Gene3D" id="2.160.20.10">
    <property type="entry name" value="Single-stranded right-handed beta-helix, Pectin lyase-like"/>
    <property type="match status" value="1"/>
</dbReference>
<protein>
    <recommendedName>
        <fullName evidence="5">Carbohydrate-binding/sugar hydrolysis domain-containing protein</fullName>
    </recommendedName>
</protein>
<gene>
    <name evidence="6" type="ORF">FQU78_15235</name>
</gene>
<dbReference type="InterPro" id="IPR012334">
    <property type="entry name" value="Pectin_lyas_fold"/>
</dbReference>
<dbReference type="InterPro" id="IPR039448">
    <property type="entry name" value="Beta_helix"/>
</dbReference>
<evidence type="ECO:0000256" key="1">
    <source>
        <dbReference type="ARBA" id="ARBA00004906"/>
    </source>
</evidence>
<evidence type="ECO:0000256" key="4">
    <source>
        <dbReference type="SAM" id="Phobius"/>
    </source>
</evidence>
<keyword evidence="4" id="KW-0812">Transmembrane</keyword>
<dbReference type="NCBIfam" id="TIGR03804">
    <property type="entry name" value="para_beta_helix"/>
    <property type="match status" value="3"/>
</dbReference>
<dbReference type="SUPFAM" id="SSF51126">
    <property type="entry name" value="Pectin lyase-like"/>
    <property type="match status" value="1"/>
</dbReference>
<dbReference type="Pfam" id="PF13229">
    <property type="entry name" value="Beta_helix"/>
    <property type="match status" value="1"/>
</dbReference>
<dbReference type="PANTHER" id="PTHR22990:SF15">
    <property type="entry name" value="F-BOX ONLY PROTEIN 10"/>
    <property type="match status" value="1"/>
</dbReference>
<keyword evidence="4" id="KW-0472">Membrane</keyword>
<dbReference type="Proteomes" id="UP000467371">
    <property type="component" value="Chromosome"/>
</dbReference>
<evidence type="ECO:0000313" key="7">
    <source>
        <dbReference type="Proteomes" id="UP000467371"/>
    </source>
</evidence>
<feature type="domain" description="Carbohydrate-binding/sugar hydrolysis" evidence="5">
    <location>
        <begin position="95"/>
        <end position="259"/>
    </location>
</feature>
<feature type="transmembrane region" description="Helical" evidence="4">
    <location>
        <begin position="29"/>
        <end position="49"/>
    </location>
</feature>
<dbReference type="AlphaFoldDB" id="A0A6C0VLB1"/>
<evidence type="ECO:0000256" key="2">
    <source>
        <dbReference type="ARBA" id="ARBA00022737"/>
    </source>
</evidence>
<dbReference type="InterPro" id="IPR051550">
    <property type="entry name" value="SCF-Subunits/Alg-Epimerases"/>
</dbReference>
<keyword evidence="2" id="KW-0677">Repeat</keyword>
<accession>A0A6C0VLB1</accession>
<dbReference type="EMBL" id="CP042908">
    <property type="protein sequence ID" value="QIB92207.1"/>
    <property type="molecule type" value="Genomic_DNA"/>
</dbReference>
<dbReference type="InterPro" id="IPR022441">
    <property type="entry name" value="Para_beta_helix_rpt-2"/>
</dbReference>
<evidence type="ECO:0000256" key="3">
    <source>
        <dbReference type="ARBA" id="ARBA00022786"/>
    </source>
</evidence>
<evidence type="ECO:0000259" key="5">
    <source>
        <dbReference type="SMART" id="SM00722"/>
    </source>
</evidence>
<dbReference type="PANTHER" id="PTHR22990">
    <property type="entry name" value="F-BOX ONLY PROTEIN"/>
    <property type="match status" value="1"/>
</dbReference>